<protein>
    <submittedName>
        <fullName evidence="1">4357_t:CDS:1</fullName>
    </submittedName>
</protein>
<organism evidence="1 2">
    <name type="scientific">Dentiscutata heterogama</name>
    <dbReference type="NCBI Taxonomy" id="1316150"/>
    <lineage>
        <taxon>Eukaryota</taxon>
        <taxon>Fungi</taxon>
        <taxon>Fungi incertae sedis</taxon>
        <taxon>Mucoromycota</taxon>
        <taxon>Glomeromycotina</taxon>
        <taxon>Glomeromycetes</taxon>
        <taxon>Diversisporales</taxon>
        <taxon>Gigasporaceae</taxon>
        <taxon>Dentiscutata</taxon>
    </lineage>
</organism>
<keyword evidence="2" id="KW-1185">Reference proteome</keyword>
<evidence type="ECO:0000313" key="2">
    <source>
        <dbReference type="Proteomes" id="UP000789702"/>
    </source>
</evidence>
<sequence>MTCNSRFDQTKKVNSSNETNKISQDSTIDQDQQNHNIISYDIINHRIVDHDIVDNDIVDHDIINYDYDHNTNDYDINDDHNTNDYDINDDHNTSNYDINNDYNLSNYDIIDQDTIDHNYNNEIEVTQSKTNQMIKNLAMLDTPPTYPAFGMMHVLKPKIHNQITSNANSQIASYNQITSILPNMLSSILSNQPPTLLSGFNPYLYPYSSFYYQIPQFQATRSNISLKEFFSKLD</sequence>
<proteinExistence type="predicted"/>
<evidence type="ECO:0000313" key="1">
    <source>
        <dbReference type="EMBL" id="CAG8464262.1"/>
    </source>
</evidence>
<reference evidence="1" key="1">
    <citation type="submission" date="2021-06" db="EMBL/GenBank/DDBJ databases">
        <authorList>
            <person name="Kallberg Y."/>
            <person name="Tangrot J."/>
            <person name="Rosling A."/>
        </authorList>
    </citation>
    <scope>NUCLEOTIDE SEQUENCE</scope>
    <source>
        <strain evidence="1">IL203A</strain>
    </source>
</reference>
<name>A0ACA9KC71_9GLOM</name>
<dbReference type="EMBL" id="CAJVPU010000848">
    <property type="protein sequence ID" value="CAG8464262.1"/>
    <property type="molecule type" value="Genomic_DNA"/>
</dbReference>
<comment type="caution">
    <text evidence="1">The sequence shown here is derived from an EMBL/GenBank/DDBJ whole genome shotgun (WGS) entry which is preliminary data.</text>
</comment>
<accession>A0ACA9KC71</accession>
<gene>
    <name evidence="1" type="ORF">DHETER_LOCUS1422</name>
</gene>
<dbReference type="Proteomes" id="UP000789702">
    <property type="component" value="Unassembled WGS sequence"/>
</dbReference>